<dbReference type="EMBL" id="ACEB01000053">
    <property type="protein sequence ID" value="EEG25513.1"/>
    <property type="molecule type" value="Genomic_DNA"/>
</dbReference>
<dbReference type="Proteomes" id="UP000006247">
    <property type="component" value="Unassembled WGS sequence"/>
</dbReference>
<name>C0E7Y8_9CORY</name>
<comment type="caution">
    <text evidence="1">The sequence shown here is derived from an EMBL/GenBank/DDBJ whole genome shotgun (WGS) entry which is preliminary data.</text>
</comment>
<reference evidence="1 2" key="1">
    <citation type="submission" date="2009-01" db="EMBL/GenBank/DDBJ databases">
        <authorList>
            <person name="Fulton L."/>
            <person name="Clifton S."/>
            <person name="Chinwalla A.T."/>
            <person name="Mitreva M."/>
            <person name="Sodergren E."/>
            <person name="Weinstock G."/>
            <person name="Clifton S."/>
            <person name="Dooling D.J."/>
            <person name="Fulton B."/>
            <person name="Minx P."/>
            <person name="Pepin K.H."/>
            <person name="Johnson M."/>
            <person name="Bhonagiri V."/>
            <person name="Nash W.E."/>
            <person name="Mardis E.R."/>
            <person name="Wilson R.K."/>
        </authorList>
    </citation>
    <scope>NUCLEOTIDE SEQUENCE [LARGE SCALE GENOMIC DNA]</scope>
    <source>
        <strain evidence="1 2">ATCC 33806</strain>
    </source>
</reference>
<sequence length="50" mass="5456">MLDDAITSPTLRATSHPGCGAKFVRILTSFNTTPPGILPHFRRGNSENLF</sequence>
<protein>
    <submittedName>
        <fullName evidence="1">Uncharacterized protein</fullName>
    </submittedName>
</protein>
<dbReference type="HOGENOM" id="CLU_3116887_0_0_11"/>
<evidence type="ECO:0000313" key="1">
    <source>
        <dbReference type="EMBL" id="EEG25513.1"/>
    </source>
</evidence>
<organism evidence="1 2">
    <name type="scientific">Corynebacterium matruchotii ATCC 33806</name>
    <dbReference type="NCBI Taxonomy" id="566549"/>
    <lineage>
        <taxon>Bacteria</taxon>
        <taxon>Bacillati</taxon>
        <taxon>Actinomycetota</taxon>
        <taxon>Actinomycetes</taxon>
        <taxon>Mycobacteriales</taxon>
        <taxon>Corynebacteriaceae</taxon>
        <taxon>Corynebacterium</taxon>
    </lineage>
</organism>
<dbReference type="AlphaFoldDB" id="C0E7Y8"/>
<accession>C0E7Y8</accession>
<evidence type="ECO:0000313" key="2">
    <source>
        <dbReference type="Proteomes" id="UP000006247"/>
    </source>
</evidence>
<proteinExistence type="predicted"/>
<gene>
    <name evidence="1" type="ORF">CORMATOL_03129</name>
</gene>